<dbReference type="GO" id="GO:0051537">
    <property type="term" value="F:2 iron, 2 sulfur cluster binding"/>
    <property type="evidence" value="ECO:0007669"/>
    <property type="project" value="UniProtKB-KW"/>
</dbReference>
<dbReference type="SUPFAM" id="SSF50022">
    <property type="entry name" value="ISP domain"/>
    <property type="match status" value="1"/>
</dbReference>
<keyword evidence="1" id="KW-0001">2Fe-2S</keyword>
<evidence type="ECO:0000259" key="5">
    <source>
        <dbReference type="PROSITE" id="PS51296"/>
    </source>
</evidence>
<keyword evidence="8" id="KW-1185">Reference proteome</keyword>
<dbReference type="CDD" id="cd03467">
    <property type="entry name" value="Rieske"/>
    <property type="match status" value="1"/>
</dbReference>
<dbReference type="EMBL" id="JABGBP010000103">
    <property type="protein sequence ID" value="NOL59849.1"/>
    <property type="molecule type" value="Genomic_DNA"/>
</dbReference>
<proteinExistence type="predicted"/>
<evidence type="ECO:0000313" key="9">
    <source>
        <dbReference type="Proteomes" id="UP000546917"/>
    </source>
</evidence>
<organism evidence="6 8">
    <name type="scientific">Ferroplasma acidiphilum</name>
    <dbReference type="NCBI Taxonomy" id="74969"/>
    <lineage>
        <taxon>Archaea</taxon>
        <taxon>Methanobacteriati</taxon>
        <taxon>Thermoplasmatota</taxon>
        <taxon>Thermoplasmata</taxon>
        <taxon>Thermoplasmatales</taxon>
        <taxon>Ferroplasmaceae</taxon>
        <taxon>Ferroplasma</taxon>
    </lineage>
</organism>
<evidence type="ECO:0000313" key="8">
    <source>
        <dbReference type="Proteomes" id="UP000192050"/>
    </source>
</evidence>
<accession>A0A1V0N4W1</accession>
<dbReference type="Gene3D" id="2.102.10.10">
    <property type="entry name" value="Rieske [2Fe-2S] iron-sulphur domain"/>
    <property type="match status" value="1"/>
</dbReference>
<keyword evidence="3" id="KW-0408">Iron</keyword>
<dbReference type="OrthoDB" id="6837at2157"/>
<evidence type="ECO:0000256" key="4">
    <source>
        <dbReference type="ARBA" id="ARBA00023014"/>
    </source>
</evidence>
<evidence type="ECO:0000256" key="2">
    <source>
        <dbReference type="ARBA" id="ARBA00022723"/>
    </source>
</evidence>
<dbReference type="Pfam" id="PF00355">
    <property type="entry name" value="Rieske"/>
    <property type="match status" value="1"/>
</dbReference>
<dbReference type="KEGG" id="fai:FAD_1276"/>
<dbReference type="RefSeq" id="WP_081142741.1">
    <property type="nucleotide sequence ID" value="NZ_CP015363.1"/>
</dbReference>
<dbReference type="InterPro" id="IPR036922">
    <property type="entry name" value="Rieske_2Fe-2S_sf"/>
</dbReference>
<sequence>MTWRKILGIKALENSGNHVSINLGDGKVVFITKQNGKLYGINGICSHLKCILGNVSEDGKHVVCPCHNAKFELDTGKMVEPPFIAPQTPMEKYTLETYNLREEGNFIEIEE</sequence>
<keyword evidence="4" id="KW-0411">Iron-sulfur</keyword>
<dbReference type="Proteomes" id="UP000192050">
    <property type="component" value="Chromosome"/>
</dbReference>
<feature type="domain" description="Rieske" evidence="5">
    <location>
        <begin position="3"/>
        <end position="109"/>
    </location>
</feature>
<dbReference type="PANTHER" id="PTHR21496">
    <property type="entry name" value="FERREDOXIN-RELATED"/>
    <property type="match status" value="1"/>
</dbReference>
<dbReference type="InterPro" id="IPR053457">
    <property type="entry name" value="SDX-like"/>
</dbReference>
<name>A0A1V0N4W1_9ARCH</name>
<dbReference type="PANTHER" id="PTHR21496:SF24">
    <property type="entry name" value="SULREDOXIN-RELATED"/>
    <property type="match status" value="1"/>
</dbReference>
<dbReference type="STRING" id="74969.FAD_1276"/>
<protein>
    <submittedName>
        <fullName evidence="6">Putative sulredoxin</fullName>
    </submittedName>
    <submittedName>
        <fullName evidence="7">Rieske (2Fe-2S) protein</fullName>
    </submittedName>
</protein>
<evidence type="ECO:0000313" key="7">
    <source>
        <dbReference type="EMBL" id="NOL59849.1"/>
    </source>
</evidence>
<evidence type="ECO:0000256" key="1">
    <source>
        <dbReference type="ARBA" id="ARBA00022714"/>
    </source>
</evidence>
<dbReference type="EMBL" id="CP015363">
    <property type="protein sequence ID" value="ARD85144.1"/>
    <property type="molecule type" value="Genomic_DNA"/>
</dbReference>
<dbReference type="Proteomes" id="UP000546917">
    <property type="component" value="Unassembled WGS sequence"/>
</dbReference>
<gene>
    <name evidence="6" type="ORF">FAD_1276</name>
    <name evidence="7" type="ORF">HLB00_03245</name>
</gene>
<dbReference type="AlphaFoldDB" id="A0A1V0N4W1"/>
<dbReference type="PROSITE" id="PS51296">
    <property type="entry name" value="RIESKE"/>
    <property type="match status" value="1"/>
</dbReference>
<dbReference type="GO" id="GO:0046872">
    <property type="term" value="F:metal ion binding"/>
    <property type="evidence" value="ECO:0007669"/>
    <property type="project" value="UniProtKB-KW"/>
</dbReference>
<dbReference type="GeneID" id="84217871"/>
<evidence type="ECO:0000256" key="3">
    <source>
        <dbReference type="ARBA" id="ARBA00023004"/>
    </source>
</evidence>
<reference evidence="6 8" key="1">
    <citation type="submission" date="2011-10" db="EMBL/GenBank/DDBJ databases">
        <title>Metabolic and evolutionary patterns in the extreme acidophile Ferroplasma acidiphilum.</title>
        <authorList>
            <person name="Golyshina O.V."/>
            <person name="Kozyavkin S.A."/>
            <person name="Tatusov R.L."/>
            <person name="Slesarev A.I."/>
            <person name="Golyshin P.N."/>
        </authorList>
    </citation>
    <scope>NUCLEOTIDE SEQUENCE [LARGE SCALE GENOMIC DNA]</scope>
    <source>
        <strain evidence="6">Berkeley</strain>
        <strain evidence="8">Y</strain>
    </source>
</reference>
<keyword evidence="2" id="KW-0479">Metal-binding</keyword>
<reference evidence="7 9" key="2">
    <citation type="submission" date="2020-05" db="EMBL/GenBank/DDBJ databases">
        <authorList>
            <person name="Zhang R."/>
        </authorList>
    </citation>
    <scope>NUCLEOTIDE SEQUENCE [LARGE SCALE GENOMIC DNA]</scope>
    <source>
        <strain evidence="7 9">DSM 28986</strain>
    </source>
</reference>
<dbReference type="NCBIfam" id="NF041174">
    <property type="entry name" value="SDX_Thmprot"/>
    <property type="match status" value="1"/>
</dbReference>
<dbReference type="InterPro" id="IPR017941">
    <property type="entry name" value="Rieske_2Fe-2S"/>
</dbReference>
<evidence type="ECO:0000313" key="6">
    <source>
        <dbReference type="EMBL" id="ARD85144.1"/>
    </source>
</evidence>